<evidence type="ECO:0000313" key="2">
    <source>
        <dbReference type="Proteomes" id="UP000287124"/>
    </source>
</evidence>
<comment type="caution">
    <text evidence="1">The sequence shown here is derived from an EMBL/GenBank/DDBJ whole genome shotgun (WGS) entry which is preliminary data.</text>
</comment>
<accession>A0A430M2A9</accession>
<reference evidence="1 2" key="1">
    <citation type="submission" date="2017-06" db="EMBL/GenBank/DDBJ databases">
        <title>Comparative genomic analysis of Ambrosia Fusariam Clade fungi.</title>
        <authorList>
            <person name="Stajich J.E."/>
            <person name="Carrillo J."/>
            <person name="Kijimoto T."/>
            <person name="Eskalen A."/>
            <person name="O'Donnell K."/>
            <person name="Kasson M."/>
        </authorList>
    </citation>
    <scope>NUCLEOTIDE SEQUENCE [LARGE SCALE GENOMIC DNA]</scope>
    <source>
        <strain evidence="1 2">UCR1854</strain>
    </source>
</reference>
<dbReference type="Proteomes" id="UP000287124">
    <property type="component" value="Unassembled WGS sequence"/>
</dbReference>
<evidence type="ECO:0000313" key="1">
    <source>
        <dbReference type="EMBL" id="RTE82089.1"/>
    </source>
</evidence>
<proteinExistence type="predicted"/>
<keyword evidence="2" id="KW-1185">Reference proteome</keyword>
<gene>
    <name evidence="1" type="ORF">BHE90_003405</name>
</gene>
<protein>
    <submittedName>
        <fullName evidence="1">Uncharacterized protein</fullName>
    </submittedName>
</protein>
<dbReference type="EMBL" id="MIKF01000031">
    <property type="protein sequence ID" value="RTE82089.1"/>
    <property type="molecule type" value="Genomic_DNA"/>
</dbReference>
<name>A0A430M2A9_9HYPO</name>
<sequence>MALWASWKDITGTNIDSAAEQKFEQDALERLEQHGLDLSEENDHPLDSIVAFRDQSFRQPRSSRVVCCDTQADFSNGDSPDSLQQSFFTFPAFGLTGKSIDDSV</sequence>
<organism evidence="1 2">
    <name type="scientific">Fusarium euwallaceae</name>
    <dbReference type="NCBI Taxonomy" id="1147111"/>
    <lineage>
        <taxon>Eukaryota</taxon>
        <taxon>Fungi</taxon>
        <taxon>Dikarya</taxon>
        <taxon>Ascomycota</taxon>
        <taxon>Pezizomycotina</taxon>
        <taxon>Sordariomycetes</taxon>
        <taxon>Hypocreomycetidae</taxon>
        <taxon>Hypocreales</taxon>
        <taxon>Nectriaceae</taxon>
        <taxon>Fusarium</taxon>
        <taxon>Fusarium solani species complex</taxon>
    </lineage>
</organism>
<dbReference type="AlphaFoldDB" id="A0A430M2A9"/>